<evidence type="ECO:0000313" key="7">
    <source>
        <dbReference type="Proteomes" id="UP000242519"/>
    </source>
</evidence>
<reference evidence="6 7" key="1">
    <citation type="submission" date="2017-04" db="EMBL/GenBank/DDBJ databases">
        <title>Draft genome sequence of Marssonina coronaria NL1: causal agent of apple blotch.</title>
        <authorList>
            <person name="Cheng Q."/>
        </authorList>
    </citation>
    <scope>NUCLEOTIDE SEQUENCE [LARGE SCALE GENOMIC DNA]</scope>
    <source>
        <strain evidence="6 7">NL1</strain>
    </source>
</reference>
<evidence type="ECO:0000259" key="5">
    <source>
        <dbReference type="Pfam" id="PF01168"/>
    </source>
</evidence>
<dbReference type="OrthoDB" id="10264196at2759"/>
<dbReference type="EMBL" id="MZNU01000404">
    <property type="protein sequence ID" value="OWO98260.1"/>
    <property type="molecule type" value="Genomic_DNA"/>
</dbReference>
<feature type="domain" description="Alanine racemase N-terminal" evidence="5">
    <location>
        <begin position="84"/>
        <end position="309"/>
    </location>
</feature>
<dbReference type="NCBIfam" id="TIGR00044">
    <property type="entry name" value="YggS family pyridoxal phosphate-dependent enzyme"/>
    <property type="match status" value="1"/>
</dbReference>
<evidence type="ECO:0000256" key="4">
    <source>
        <dbReference type="SAM" id="MobiDB-lite"/>
    </source>
</evidence>
<proteinExistence type="inferred from homology"/>
<name>A0A218YSW0_9HELO</name>
<comment type="function">
    <text evidence="2">Pyridoxal 5'-phosphate (PLP)-binding protein, which may be involved in intracellular homeostatic regulation of pyridoxal 5'-phosphate (PLP), the active form of vitamin B6.</text>
</comment>
<dbReference type="InParanoid" id="A0A218YSW0"/>
<dbReference type="Pfam" id="PF01168">
    <property type="entry name" value="Ala_racemase_N"/>
    <property type="match status" value="1"/>
</dbReference>
<protein>
    <recommendedName>
        <fullName evidence="2">Pyridoxal phosphate homeostasis protein</fullName>
        <shortName evidence="2">PLP homeostasis protein</shortName>
    </recommendedName>
</protein>
<dbReference type="GO" id="GO:0030170">
    <property type="term" value="F:pyridoxal phosphate binding"/>
    <property type="evidence" value="ECO:0007669"/>
    <property type="project" value="UniProtKB-UniRule"/>
</dbReference>
<dbReference type="Proteomes" id="UP000242519">
    <property type="component" value="Unassembled WGS sequence"/>
</dbReference>
<dbReference type="PANTHER" id="PTHR10146:SF14">
    <property type="entry name" value="PYRIDOXAL PHOSPHATE HOMEOSTASIS PROTEIN"/>
    <property type="match status" value="1"/>
</dbReference>
<evidence type="ECO:0000313" key="6">
    <source>
        <dbReference type="EMBL" id="OWO98260.1"/>
    </source>
</evidence>
<evidence type="ECO:0000256" key="3">
    <source>
        <dbReference type="RuleBase" id="RU004514"/>
    </source>
</evidence>
<sequence length="325" mass="35452">MAPATPFRWPAGPLAELRSAPPWPRAPRGNTKLPRVICIRAFATPKTPSDRPNTTMSTQEVGMKFDAQRAKTLLEAFQSVQTRVAKASNGREIRLVAVSKLKPASDILALYQQAGQRHFGENYAQELMEKAEVLPKDIRWHFIGGLQSNKCKPLTSTVPNLHIVSSVDSQKKATQLSLGRSLLSPAPNTPLHIHIQVNTSSEASKSGVTPGPDTTALAKHILTSCPHLNLLGLMTIGAIARSKAAKEGEENEDFVALREERDRLEKELEADLEGRRLELSMGMSDDFQGAIGMGSDEVRVGSTIFGMRPPKEEFNVKSTAGEGKD</sequence>
<dbReference type="AlphaFoldDB" id="A0A218YSW0"/>
<dbReference type="PROSITE" id="PS01211">
    <property type="entry name" value="UPF0001"/>
    <property type="match status" value="1"/>
</dbReference>
<feature type="modified residue" description="N6-(pyridoxal phosphate)lysine" evidence="2">
    <location>
        <position position="100"/>
    </location>
</feature>
<gene>
    <name evidence="6" type="ORF">B2J93_8180</name>
</gene>
<dbReference type="STRING" id="503106.A0A218YSW0"/>
<evidence type="ECO:0000256" key="1">
    <source>
        <dbReference type="ARBA" id="ARBA00022898"/>
    </source>
</evidence>
<dbReference type="InterPro" id="IPR001608">
    <property type="entry name" value="Ala_racemase_N"/>
</dbReference>
<comment type="caution">
    <text evidence="6">The sequence shown here is derived from an EMBL/GenBank/DDBJ whole genome shotgun (WGS) entry which is preliminary data.</text>
</comment>
<accession>A0A218YSW0</accession>
<keyword evidence="1 2" id="KW-0663">Pyridoxal phosphate</keyword>
<dbReference type="InterPro" id="IPR029066">
    <property type="entry name" value="PLP-binding_barrel"/>
</dbReference>
<keyword evidence="7" id="KW-1185">Reference proteome</keyword>
<dbReference type="PANTHER" id="PTHR10146">
    <property type="entry name" value="PROLINE SYNTHETASE CO-TRANSCRIBED BACTERIAL HOMOLOG PROTEIN"/>
    <property type="match status" value="1"/>
</dbReference>
<dbReference type="FunFam" id="3.20.20.10:FF:000007">
    <property type="entry name" value="Pyridoxal phosphate homeostasis protein"/>
    <property type="match status" value="1"/>
</dbReference>
<dbReference type="HAMAP" id="MF_02087">
    <property type="entry name" value="PLP_homeostasis"/>
    <property type="match status" value="1"/>
</dbReference>
<dbReference type="InterPro" id="IPR011078">
    <property type="entry name" value="PyrdxlP_homeostasis"/>
</dbReference>
<organism evidence="6 7">
    <name type="scientific">Diplocarpon coronariae</name>
    <dbReference type="NCBI Taxonomy" id="2795749"/>
    <lineage>
        <taxon>Eukaryota</taxon>
        <taxon>Fungi</taxon>
        <taxon>Dikarya</taxon>
        <taxon>Ascomycota</taxon>
        <taxon>Pezizomycotina</taxon>
        <taxon>Leotiomycetes</taxon>
        <taxon>Helotiales</taxon>
        <taxon>Drepanopezizaceae</taxon>
        <taxon>Diplocarpon</taxon>
    </lineage>
</organism>
<dbReference type="Gene3D" id="3.20.20.10">
    <property type="entry name" value="Alanine racemase"/>
    <property type="match status" value="1"/>
</dbReference>
<dbReference type="FunCoup" id="A0A218YSW0">
    <property type="interactions" value="468"/>
</dbReference>
<feature type="region of interest" description="Disordered" evidence="4">
    <location>
        <begin position="1"/>
        <end position="29"/>
    </location>
</feature>
<comment type="similarity">
    <text evidence="2 3">Belongs to the pyridoxal phosphate-binding protein YggS/PROSC family.</text>
</comment>
<evidence type="ECO:0000256" key="2">
    <source>
        <dbReference type="HAMAP-Rule" id="MF_03225"/>
    </source>
</evidence>
<dbReference type="CDD" id="cd06822">
    <property type="entry name" value="PLPDE_III_YBL036c_euk"/>
    <property type="match status" value="1"/>
</dbReference>
<dbReference type="SUPFAM" id="SSF51419">
    <property type="entry name" value="PLP-binding barrel"/>
    <property type="match status" value="1"/>
</dbReference>